<dbReference type="VEuPathDB" id="FungiDB:ASPSYDRAFT_713570"/>
<accession>A0A1L9SYR1</accession>
<name>A0A1L9SYR1_9EURO</name>
<proteinExistence type="predicted"/>
<gene>
    <name evidence="1" type="ORF">ASPSYDRAFT_713570</name>
</gene>
<dbReference type="Proteomes" id="UP000184356">
    <property type="component" value="Unassembled WGS sequence"/>
</dbReference>
<dbReference type="GO" id="GO:0047499">
    <property type="term" value="F:calcium-independent phospholipase A2 activity"/>
    <property type="evidence" value="ECO:0007669"/>
    <property type="project" value="TreeGrafter"/>
</dbReference>
<evidence type="ECO:0008006" key="3">
    <source>
        <dbReference type="Google" id="ProtNLM"/>
    </source>
</evidence>
<dbReference type="GO" id="GO:0019369">
    <property type="term" value="P:arachidonate metabolic process"/>
    <property type="evidence" value="ECO:0007669"/>
    <property type="project" value="TreeGrafter"/>
</dbReference>
<dbReference type="OrthoDB" id="194358at2759"/>
<dbReference type="CDD" id="cd07199">
    <property type="entry name" value="Pat17_PNPLA8_PNPLA9_like"/>
    <property type="match status" value="1"/>
</dbReference>
<dbReference type="EMBL" id="KV878603">
    <property type="protein sequence ID" value="OJJ52330.1"/>
    <property type="molecule type" value="Genomic_DNA"/>
</dbReference>
<dbReference type="PANTHER" id="PTHR24185:SF8">
    <property type="entry name" value="PNPLA DOMAIN-CONTAINING PROTEIN"/>
    <property type="match status" value="1"/>
</dbReference>
<sequence>MGTRVGVVASRTSDGKPILFPNYRGVGSRSEKLPYEVVQVDCGTQNPRLQDVVGGSVAAPCFFRPKDLPAWGTLQDGGVRANNPMGIAQEECRTIWPSRRTHDLLVSVGTGYTPGTEGTGDPPGRRFPAGWGPVRLWRAYNSSPCMDGMEAYREGRVHVPSSLRSNTIRLDHALDGDLPRLDDVGKLEELAALPFTVPDELVRAVLATCFFFELDAPPSRADGQYRLHGSILCARTQSRRIVDRVLVEFPGARFYSGRGHPLGRVDDDDGCPLCGYYRKQVTLSVPSLDEEVTIALASPVLQRPIGGFPKTIRQLLHDQQAEAVFGRPDHQDDRWPPRRSCYCVTMTKRRVHFVEPAPQRKKRRL</sequence>
<evidence type="ECO:0000313" key="2">
    <source>
        <dbReference type="Proteomes" id="UP000184356"/>
    </source>
</evidence>
<dbReference type="PANTHER" id="PTHR24185">
    <property type="entry name" value="CALCIUM-INDEPENDENT PHOSPHOLIPASE A2-GAMMA"/>
    <property type="match status" value="1"/>
</dbReference>
<dbReference type="Gene3D" id="3.40.1090.10">
    <property type="entry name" value="Cytosolic phospholipase A2 catalytic domain"/>
    <property type="match status" value="1"/>
</dbReference>
<dbReference type="InterPro" id="IPR016035">
    <property type="entry name" value="Acyl_Trfase/lysoPLipase"/>
</dbReference>
<dbReference type="RefSeq" id="XP_040696136.1">
    <property type="nucleotide sequence ID" value="XM_040850575.1"/>
</dbReference>
<keyword evidence="2" id="KW-1185">Reference proteome</keyword>
<evidence type="ECO:0000313" key="1">
    <source>
        <dbReference type="EMBL" id="OJJ52330.1"/>
    </source>
</evidence>
<dbReference type="AlphaFoldDB" id="A0A1L9SYR1"/>
<dbReference type="STRING" id="1036612.A0A1L9SYR1"/>
<protein>
    <recommendedName>
        <fullName evidence="3">PNPLA domain-containing protein</fullName>
    </recommendedName>
</protein>
<dbReference type="GeneID" id="63766648"/>
<dbReference type="GO" id="GO:0016020">
    <property type="term" value="C:membrane"/>
    <property type="evidence" value="ECO:0007669"/>
    <property type="project" value="TreeGrafter"/>
</dbReference>
<organism evidence="1 2">
    <name type="scientific">Aspergillus sydowii CBS 593.65</name>
    <dbReference type="NCBI Taxonomy" id="1036612"/>
    <lineage>
        <taxon>Eukaryota</taxon>
        <taxon>Fungi</taxon>
        <taxon>Dikarya</taxon>
        <taxon>Ascomycota</taxon>
        <taxon>Pezizomycotina</taxon>
        <taxon>Eurotiomycetes</taxon>
        <taxon>Eurotiomycetidae</taxon>
        <taxon>Eurotiales</taxon>
        <taxon>Aspergillaceae</taxon>
        <taxon>Aspergillus</taxon>
        <taxon>Aspergillus subgen. Nidulantes</taxon>
    </lineage>
</organism>
<reference evidence="2" key="1">
    <citation type="journal article" date="2017" name="Genome Biol.">
        <title>Comparative genomics reveals high biological diversity and specific adaptations in the industrially and medically important fungal genus Aspergillus.</title>
        <authorList>
            <person name="de Vries R.P."/>
            <person name="Riley R."/>
            <person name="Wiebenga A."/>
            <person name="Aguilar-Osorio G."/>
            <person name="Amillis S."/>
            <person name="Uchima C.A."/>
            <person name="Anderluh G."/>
            <person name="Asadollahi M."/>
            <person name="Askin M."/>
            <person name="Barry K."/>
            <person name="Battaglia E."/>
            <person name="Bayram O."/>
            <person name="Benocci T."/>
            <person name="Braus-Stromeyer S.A."/>
            <person name="Caldana C."/>
            <person name="Canovas D."/>
            <person name="Cerqueira G.C."/>
            <person name="Chen F."/>
            <person name="Chen W."/>
            <person name="Choi C."/>
            <person name="Clum A."/>
            <person name="Dos Santos R.A."/>
            <person name="Damasio A.R."/>
            <person name="Diallinas G."/>
            <person name="Emri T."/>
            <person name="Fekete E."/>
            <person name="Flipphi M."/>
            <person name="Freyberg S."/>
            <person name="Gallo A."/>
            <person name="Gournas C."/>
            <person name="Habgood R."/>
            <person name="Hainaut M."/>
            <person name="Harispe M.L."/>
            <person name="Henrissat B."/>
            <person name="Hilden K.S."/>
            <person name="Hope R."/>
            <person name="Hossain A."/>
            <person name="Karabika E."/>
            <person name="Karaffa L."/>
            <person name="Karanyi Z."/>
            <person name="Krasevec N."/>
            <person name="Kuo A."/>
            <person name="Kusch H."/>
            <person name="LaButti K."/>
            <person name="Lagendijk E.L."/>
            <person name="Lapidus A."/>
            <person name="Levasseur A."/>
            <person name="Lindquist E."/>
            <person name="Lipzen A."/>
            <person name="Logrieco A.F."/>
            <person name="MacCabe A."/>
            <person name="Maekelae M.R."/>
            <person name="Malavazi I."/>
            <person name="Melin P."/>
            <person name="Meyer V."/>
            <person name="Mielnichuk N."/>
            <person name="Miskei M."/>
            <person name="Molnar A.P."/>
            <person name="Mule G."/>
            <person name="Ngan C.Y."/>
            <person name="Orejas M."/>
            <person name="Orosz E."/>
            <person name="Ouedraogo J.P."/>
            <person name="Overkamp K.M."/>
            <person name="Park H.-S."/>
            <person name="Perrone G."/>
            <person name="Piumi F."/>
            <person name="Punt P.J."/>
            <person name="Ram A.F."/>
            <person name="Ramon A."/>
            <person name="Rauscher S."/>
            <person name="Record E."/>
            <person name="Riano-Pachon D.M."/>
            <person name="Robert V."/>
            <person name="Roehrig J."/>
            <person name="Ruller R."/>
            <person name="Salamov A."/>
            <person name="Salih N.S."/>
            <person name="Samson R.A."/>
            <person name="Sandor E."/>
            <person name="Sanguinetti M."/>
            <person name="Schuetze T."/>
            <person name="Sepcic K."/>
            <person name="Shelest E."/>
            <person name="Sherlock G."/>
            <person name="Sophianopoulou V."/>
            <person name="Squina F.M."/>
            <person name="Sun H."/>
            <person name="Susca A."/>
            <person name="Todd R.B."/>
            <person name="Tsang A."/>
            <person name="Unkles S.E."/>
            <person name="van de Wiele N."/>
            <person name="van Rossen-Uffink D."/>
            <person name="Oliveira J.V."/>
            <person name="Vesth T.C."/>
            <person name="Visser J."/>
            <person name="Yu J.-H."/>
            <person name="Zhou M."/>
            <person name="Andersen M.R."/>
            <person name="Archer D.B."/>
            <person name="Baker S.E."/>
            <person name="Benoit I."/>
            <person name="Brakhage A.A."/>
            <person name="Braus G.H."/>
            <person name="Fischer R."/>
            <person name="Frisvad J.C."/>
            <person name="Goldman G.H."/>
            <person name="Houbraken J."/>
            <person name="Oakley B."/>
            <person name="Pocsi I."/>
            <person name="Scazzocchio C."/>
            <person name="Seiboth B."/>
            <person name="vanKuyk P.A."/>
            <person name="Wortman J."/>
            <person name="Dyer P.S."/>
            <person name="Grigoriev I.V."/>
        </authorList>
    </citation>
    <scope>NUCLEOTIDE SEQUENCE [LARGE SCALE GENOMIC DNA]</scope>
    <source>
        <strain evidence="2">CBS 593.65</strain>
    </source>
</reference>
<dbReference type="SUPFAM" id="SSF52151">
    <property type="entry name" value="FabD/lysophospholipase-like"/>
    <property type="match status" value="1"/>
</dbReference>